<dbReference type="SUPFAM" id="SSF46785">
    <property type="entry name" value="Winged helix' DNA-binding domain"/>
    <property type="match status" value="1"/>
</dbReference>
<feature type="domain" description="HTH gntR-type" evidence="4">
    <location>
        <begin position="7"/>
        <end position="74"/>
    </location>
</feature>
<dbReference type="Gene3D" id="1.10.10.10">
    <property type="entry name" value="Winged helix-like DNA-binding domain superfamily/Winged helix DNA-binding domain"/>
    <property type="match status" value="1"/>
</dbReference>
<evidence type="ECO:0000313" key="6">
    <source>
        <dbReference type="Proteomes" id="UP001162802"/>
    </source>
</evidence>
<dbReference type="CDD" id="cd07377">
    <property type="entry name" value="WHTH_GntR"/>
    <property type="match status" value="1"/>
</dbReference>
<dbReference type="Proteomes" id="UP001162802">
    <property type="component" value="Unassembled WGS sequence"/>
</dbReference>
<reference evidence="5" key="1">
    <citation type="submission" date="2022-03" db="EMBL/GenBank/DDBJ databases">
        <title>Identification of a novel bacterium isolated from mangrove sediments.</title>
        <authorList>
            <person name="Pan X."/>
        </authorList>
    </citation>
    <scope>NUCLEOTIDE SEQUENCE</scope>
    <source>
        <strain evidence="5">B2637</strain>
    </source>
</reference>
<gene>
    <name evidence="5" type="ORF">MTR65_18850</name>
</gene>
<dbReference type="PANTHER" id="PTHR43537">
    <property type="entry name" value="TRANSCRIPTIONAL REGULATOR, GNTR FAMILY"/>
    <property type="match status" value="1"/>
</dbReference>
<keyword evidence="6" id="KW-1185">Reference proteome</keyword>
<keyword evidence="2" id="KW-0238">DNA-binding</keyword>
<dbReference type="Pfam" id="PF07729">
    <property type="entry name" value="FCD"/>
    <property type="match status" value="1"/>
</dbReference>
<dbReference type="InterPro" id="IPR008920">
    <property type="entry name" value="TF_FadR/GntR_C"/>
</dbReference>
<dbReference type="PROSITE" id="PS50949">
    <property type="entry name" value="HTH_GNTR"/>
    <property type="match status" value="1"/>
</dbReference>
<sequence>MTKIPSEAVSERVAAILARRILSGELAPGLRIKQDELAAELNTSRIPVRDALRILESRGLVTMRANTGARVVAPARSDIAAAFDIRERLEPLLLADSMANFGAEDVEALRALVRAGETATTAEDMIEHGREFHWMTYSRHTSTLLATMVERVWDVGQAFVLGTWKTMDAAAAEHARQDHLREHHMLCEAIARRELETAQAALVLHVRRIRAVVLGQVEAMHRAQAARV</sequence>
<comment type="caution">
    <text evidence="5">The sequence shown here is derived from an EMBL/GenBank/DDBJ whole genome shotgun (WGS) entry which is preliminary data.</text>
</comment>
<dbReference type="EMBL" id="JALHAT010000060">
    <property type="protein sequence ID" value="MCJ1962748.1"/>
    <property type="molecule type" value="Genomic_DNA"/>
</dbReference>
<dbReference type="InterPro" id="IPR011711">
    <property type="entry name" value="GntR_C"/>
</dbReference>
<evidence type="ECO:0000256" key="3">
    <source>
        <dbReference type="ARBA" id="ARBA00023163"/>
    </source>
</evidence>
<evidence type="ECO:0000313" key="5">
    <source>
        <dbReference type="EMBL" id="MCJ1962748.1"/>
    </source>
</evidence>
<evidence type="ECO:0000256" key="2">
    <source>
        <dbReference type="ARBA" id="ARBA00023125"/>
    </source>
</evidence>
<dbReference type="InterPro" id="IPR036390">
    <property type="entry name" value="WH_DNA-bd_sf"/>
</dbReference>
<evidence type="ECO:0000259" key="4">
    <source>
        <dbReference type="PROSITE" id="PS50949"/>
    </source>
</evidence>
<keyword evidence="1" id="KW-0805">Transcription regulation</keyword>
<evidence type="ECO:0000256" key="1">
    <source>
        <dbReference type="ARBA" id="ARBA00023015"/>
    </source>
</evidence>
<dbReference type="Gene3D" id="1.20.120.530">
    <property type="entry name" value="GntR ligand-binding domain-like"/>
    <property type="match status" value="1"/>
</dbReference>
<dbReference type="InterPro" id="IPR036388">
    <property type="entry name" value="WH-like_DNA-bd_sf"/>
</dbReference>
<dbReference type="PANTHER" id="PTHR43537:SF24">
    <property type="entry name" value="GLUCONATE OPERON TRANSCRIPTIONAL REPRESSOR"/>
    <property type="match status" value="1"/>
</dbReference>
<keyword evidence="3" id="KW-0804">Transcription</keyword>
<dbReference type="SUPFAM" id="SSF48008">
    <property type="entry name" value="GntR ligand-binding domain-like"/>
    <property type="match status" value="1"/>
</dbReference>
<organism evidence="5 6">
    <name type="scientific">Novosphingobium mangrovi</name>
    <name type="common">ex Hu et al. 2023</name>
    <dbReference type="NCBI Taxonomy" id="2930094"/>
    <lineage>
        <taxon>Bacteria</taxon>
        <taxon>Pseudomonadati</taxon>
        <taxon>Pseudomonadota</taxon>
        <taxon>Alphaproteobacteria</taxon>
        <taxon>Sphingomonadales</taxon>
        <taxon>Sphingomonadaceae</taxon>
        <taxon>Novosphingobium</taxon>
    </lineage>
</organism>
<dbReference type="SMART" id="SM00895">
    <property type="entry name" value="FCD"/>
    <property type="match status" value="1"/>
</dbReference>
<dbReference type="RefSeq" id="WP_243802932.1">
    <property type="nucleotide sequence ID" value="NZ_JALHAT010000060.1"/>
</dbReference>
<dbReference type="SMART" id="SM00345">
    <property type="entry name" value="HTH_GNTR"/>
    <property type="match status" value="1"/>
</dbReference>
<accession>A0ABT0AHQ6</accession>
<dbReference type="InterPro" id="IPR000524">
    <property type="entry name" value="Tscrpt_reg_HTH_GntR"/>
</dbReference>
<protein>
    <submittedName>
        <fullName evidence="5">GntR family transcriptional regulator</fullName>
    </submittedName>
</protein>
<dbReference type="Pfam" id="PF00392">
    <property type="entry name" value="GntR"/>
    <property type="match status" value="1"/>
</dbReference>
<name>A0ABT0AHQ6_9SPHN</name>
<proteinExistence type="predicted"/>